<organism evidence="8 9">
    <name type="scientific">Nocardioides immobilis</name>
    <dbReference type="NCBI Taxonomy" id="2049295"/>
    <lineage>
        <taxon>Bacteria</taxon>
        <taxon>Bacillati</taxon>
        <taxon>Actinomycetota</taxon>
        <taxon>Actinomycetes</taxon>
        <taxon>Propionibacteriales</taxon>
        <taxon>Nocardioidaceae</taxon>
        <taxon>Nocardioides</taxon>
    </lineage>
</organism>
<dbReference type="Gene3D" id="1.10.10.10">
    <property type="entry name" value="Winged helix-like DNA-binding domain superfamily/Winged helix DNA-binding domain"/>
    <property type="match status" value="1"/>
</dbReference>
<evidence type="ECO:0000256" key="3">
    <source>
        <dbReference type="ARBA" id="ARBA00023015"/>
    </source>
</evidence>
<keyword evidence="3" id="KW-0805">Transcription regulation</keyword>
<sequence>MTTEIEAINSGVLEPALEFFDSSRPRLFGIAYRMLGSVAEAEDIVQEAWLRWQQTDRTVVRNPGGFLTTVTTRLAINSAESARAKREQYVGPWLPEPVATGADPTLGAEHGEALESAVLLLLEKVPPRERAAYVLREAFDYPYPQIAEMLEISEANVRQVVTRARKHLRAGRRQPVDAAEHRRLLEAFVRAAQEGDLRGLEAVLAEGVVSRSDGAGVAPRAARRPVVGRDRVARLVAGFAGDFWAGTTVTWIEANGRPSLLVARAGEPLAMLGIDASAAGIEQVLWVMVPDKLAHIAGGELSQ</sequence>
<dbReference type="OrthoDB" id="3211555at2"/>
<comment type="similarity">
    <text evidence="1">Belongs to the sigma-70 factor family. ECF subfamily.</text>
</comment>
<dbReference type="SUPFAM" id="SSF54427">
    <property type="entry name" value="NTF2-like"/>
    <property type="match status" value="1"/>
</dbReference>
<proteinExistence type="inferred from homology"/>
<name>A0A417Y1B6_9ACTN</name>
<dbReference type="InterPro" id="IPR052704">
    <property type="entry name" value="ECF_Sigma-70_Domain"/>
</dbReference>
<dbReference type="RefSeq" id="WP_118925863.1">
    <property type="nucleotide sequence ID" value="NZ_QXGH01000017.1"/>
</dbReference>
<dbReference type="NCBIfam" id="NF007214">
    <property type="entry name" value="PRK09636.1"/>
    <property type="match status" value="1"/>
</dbReference>
<dbReference type="Proteomes" id="UP000283644">
    <property type="component" value="Unassembled WGS sequence"/>
</dbReference>
<comment type="caution">
    <text evidence="8">The sequence shown here is derived from an EMBL/GenBank/DDBJ whole genome shotgun (WGS) entry which is preliminary data.</text>
</comment>
<dbReference type="Gene3D" id="1.10.1740.10">
    <property type="match status" value="1"/>
</dbReference>
<evidence type="ECO:0000256" key="2">
    <source>
        <dbReference type="ARBA" id="ARBA00011344"/>
    </source>
</evidence>
<feature type="domain" description="RNA polymerase sigma factor 70 region 4 type 2" evidence="7">
    <location>
        <begin position="117"/>
        <end position="168"/>
    </location>
</feature>
<accession>A0A417Y1B6</accession>
<dbReference type="CDD" id="cd06171">
    <property type="entry name" value="Sigma70_r4"/>
    <property type="match status" value="1"/>
</dbReference>
<dbReference type="NCBIfam" id="TIGR02937">
    <property type="entry name" value="sigma70-ECF"/>
    <property type="match status" value="1"/>
</dbReference>
<dbReference type="NCBIfam" id="TIGR02957">
    <property type="entry name" value="SigX4"/>
    <property type="match status" value="1"/>
</dbReference>
<dbReference type="GO" id="GO:0003677">
    <property type="term" value="F:DNA binding"/>
    <property type="evidence" value="ECO:0007669"/>
    <property type="project" value="InterPro"/>
</dbReference>
<dbReference type="Pfam" id="PF08281">
    <property type="entry name" value="Sigma70_r4_2"/>
    <property type="match status" value="1"/>
</dbReference>
<dbReference type="InterPro" id="IPR032710">
    <property type="entry name" value="NTF2-like_dom_sf"/>
</dbReference>
<dbReference type="PANTHER" id="PTHR30173">
    <property type="entry name" value="SIGMA 19 FACTOR"/>
    <property type="match status" value="1"/>
</dbReference>
<dbReference type="InterPro" id="IPR013325">
    <property type="entry name" value="RNA_pol_sigma_r2"/>
</dbReference>
<gene>
    <name evidence="8" type="ORF">D0Z08_14050</name>
</gene>
<dbReference type="Pfam" id="PF04542">
    <property type="entry name" value="Sigma70_r2"/>
    <property type="match status" value="1"/>
</dbReference>
<reference evidence="8 9" key="1">
    <citation type="submission" date="2018-09" db="EMBL/GenBank/DDBJ databases">
        <title>Genome sequencing of Nocardioides immobilis CCTCC AB 2017083 for comparison to Nocardioides silvaticus.</title>
        <authorList>
            <person name="Li C."/>
            <person name="Wang G."/>
        </authorList>
    </citation>
    <scope>NUCLEOTIDE SEQUENCE [LARGE SCALE GENOMIC DNA]</scope>
    <source>
        <strain evidence="8 9">CCTCC AB 2017083</strain>
    </source>
</reference>
<dbReference type="EMBL" id="QXGH01000017">
    <property type="protein sequence ID" value="RHW26450.1"/>
    <property type="molecule type" value="Genomic_DNA"/>
</dbReference>
<dbReference type="SUPFAM" id="SSF88659">
    <property type="entry name" value="Sigma3 and sigma4 domains of RNA polymerase sigma factors"/>
    <property type="match status" value="1"/>
</dbReference>
<dbReference type="InterPro" id="IPR014303">
    <property type="entry name" value="RNA_pol_sigma-70_ECF"/>
</dbReference>
<dbReference type="GO" id="GO:0006352">
    <property type="term" value="P:DNA-templated transcription initiation"/>
    <property type="evidence" value="ECO:0007669"/>
    <property type="project" value="InterPro"/>
</dbReference>
<dbReference type="SUPFAM" id="SSF88946">
    <property type="entry name" value="Sigma2 domain of RNA polymerase sigma factors"/>
    <property type="match status" value="1"/>
</dbReference>
<dbReference type="AlphaFoldDB" id="A0A417Y1B6"/>
<evidence type="ECO:0000256" key="1">
    <source>
        <dbReference type="ARBA" id="ARBA00010641"/>
    </source>
</evidence>
<dbReference type="InterPro" id="IPR007627">
    <property type="entry name" value="RNA_pol_sigma70_r2"/>
</dbReference>
<dbReference type="InterPro" id="IPR013324">
    <property type="entry name" value="RNA_pol_sigma_r3/r4-like"/>
</dbReference>
<dbReference type="Gene3D" id="3.10.450.50">
    <property type="match status" value="1"/>
</dbReference>
<protein>
    <submittedName>
        <fullName evidence="8">RNA polymerase sigma-70 factor</fullName>
    </submittedName>
</protein>
<comment type="subunit">
    <text evidence="2">Interacts transiently with the RNA polymerase catalytic core formed by RpoA, RpoB, RpoC and RpoZ (2 alpha, 1 beta, 1 beta' and 1 omega subunit) to form the RNA polymerase holoenzyme that can initiate transcription.</text>
</comment>
<dbReference type="GO" id="GO:0016987">
    <property type="term" value="F:sigma factor activity"/>
    <property type="evidence" value="ECO:0007669"/>
    <property type="project" value="UniProtKB-KW"/>
</dbReference>
<evidence type="ECO:0000259" key="7">
    <source>
        <dbReference type="Pfam" id="PF08281"/>
    </source>
</evidence>
<evidence type="ECO:0000256" key="4">
    <source>
        <dbReference type="ARBA" id="ARBA00023082"/>
    </source>
</evidence>
<dbReference type="InterPro" id="IPR013249">
    <property type="entry name" value="RNA_pol_sigma70_r4_t2"/>
</dbReference>
<dbReference type="InterPro" id="IPR036388">
    <property type="entry name" value="WH-like_DNA-bd_sf"/>
</dbReference>
<evidence type="ECO:0000256" key="5">
    <source>
        <dbReference type="ARBA" id="ARBA00023163"/>
    </source>
</evidence>
<dbReference type="InterPro" id="IPR014284">
    <property type="entry name" value="RNA_pol_sigma-70_dom"/>
</dbReference>
<feature type="domain" description="RNA polymerase sigma-70 region 2" evidence="6">
    <location>
        <begin position="20"/>
        <end position="82"/>
    </location>
</feature>
<keyword evidence="4" id="KW-0731">Sigma factor</keyword>
<evidence type="ECO:0000259" key="6">
    <source>
        <dbReference type="Pfam" id="PF04542"/>
    </source>
</evidence>
<evidence type="ECO:0000313" key="9">
    <source>
        <dbReference type="Proteomes" id="UP000283644"/>
    </source>
</evidence>
<keyword evidence="9" id="KW-1185">Reference proteome</keyword>
<dbReference type="PANTHER" id="PTHR30173:SF36">
    <property type="entry name" value="ECF RNA POLYMERASE SIGMA FACTOR SIGJ"/>
    <property type="match status" value="1"/>
</dbReference>
<evidence type="ECO:0000313" key="8">
    <source>
        <dbReference type="EMBL" id="RHW26450.1"/>
    </source>
</evidence>
<keyword evidence="5" id="KW-0804">Transcription</keyword>